<comment type="caution">
    <text evidence="2">The sequence shown here is derived from an EMBL/GenBank/DDBJ whole genome shotgun (WGS) entry which is preliminary data.</text>
</comment>
<evidence type="ECO:0000313" key="3">
    <source>
        <dbReference type="Proteomes" id="UP000693738"/>
    </source>
</evidence>
<gene>
    <name evidence="2" type="ORF">FEQUK3_LOCUS10446</name>
</gene>
<sequence length="197" mass="22374">MRRLSLEEERRDDEARCLASREEKKKKKEKEESEQLFEPSQCEPPYGFSTVWEADNQPETAPSTKVIRCQMVHSRHGTIPLVVPYQLLHNRLRTTLIIICRLPHKVIPGGVLPLGVLGMECLSSAFILHALLALLNEKRISNVTIRELILMSQIATTRVTIVAAFARVSPSIDWITFEIISVNIMAKIFQDLAHLPP</sequence>
<dbReference type="AlphaFoldDB" id="A0A8J2IWZ4"/>
<dbReference type="Proteomes" id="UP000693738">
    <property type="component" value="Unassembled WGS sequence"/>
</dbReference>
<name>A0A8J2IWZ4_FUSEQ</name>
<evidence type="ECO:0000256" key="1">
    <source>
        <dbReference type="SAM" id="MobiDB-lite"/>
    </source>
</evidence>
<dbReference type="EMBL" id="CAJSTJ010000172">
    <property type="protein sequence ID" value="CAG7564735.1"/>
    <property type="molecule type" value="Genomic_DNA"/>
</dbReference>
<feature type="region of interest" description="Disordered" evidence="1">
    <location>
        <begin position="1"/>
        <end position="45"/>
    </location>
</feature>
<reference evidence="2" key="1">
    <citation type="submission" date="2021-05" db="EMBL/GenBank/DDBJ databases">
        <authorList>
            <person name="Khan N."/>
        </authorList>
    </citation>
    <scope>NUCLEOTIDE SEQUENCE</scope>
</reference>
<evidence type="ECO:0000313" key="2">
    <source>
        <dbReference type="EMBL" id="CAG7564735.1"/>
    </source>
</evidence>
<proteinExistence type="predicted"/>
<protein>
    <submittedName>
        <fullName evidence="2">Uncharacterized protein</fullName>
    </submittedName>
</protein>
<organism evidence="2 3">
    <name type="scientific">Fusarium equiseti</name>
    <name type="common">Fusarium scirpi</name>
    <dbReference type="NCBI Taxonomy" id="61235"/>
    <lineage>
        <taxon>Eukaryota</taxon>
        <taxon>Fungi</taxon>
        <taxon>Dikarya</taxon>
        <taxon>Ascomycota</taxon>
        <taxon>Pezizomycotina</taxon>
        <taxon>Sordariomycetes</taxon>
        <taxon>Hypocreomycetidae</taxon>
        <taxon>Hypocreales</taxon>
        <taxon>Nectriaceae</taxon>
        <taxon>Fusarium</taxon>
        <taxon>Fusarium incarnatum-equiseti species complex</taxon>
    </lineage>
</organism>
<feature type="compositionally biased region" description="Basic and acidic residues" evidence="1">
    <location>
        <begin position="1"/>
        <end position="33"/>
    </location>
</feature>
<accession>A0A8J2IWZ4</accession>